<sequence length="388" mass="41654">MKLVKALRENKGYRYYWLATSLMHVSGVMYTIAVAYLLLRLSTPLYAGVSGISMVISALAPFPSGFLADRVNRKRTLVLLRVLQGVFIISSSFGVSALVVSYLAVTFLVSFSSPFSAGIIQSVLKRGEVIGATSLNSLTISLFSLTGGVLALAFPFLGTLAYLFLISATRVLSAVFISLIPLSKGRVEKESLSLSNMKLSILVFSVAFAFVGIAPVIVNSYAFDVFKDEQSLALVSAFTTVGSGVGAFLSSRFSERFLFSTATLGALGLGVSMISMSLFKDYTVFTLVVIRGIFTSFQNVSWRSIMRLNVPNQVMGRVWGSVKTLSSILGGAFSVVYSAFSVYPGTALDILGFLIILFGILLIGIGRNSKKDLGVLRPLPSAEGKSED</sequence>
<name>A0ACC6TMU1_9CREN</name>
<evidence type="ECO:0000313" key="2">
    <source>
        <dbReference type="Proteomes" id="UP000053480"/>
    </source>
</evidence>
<evidence type="ECO:0000313" key="1">
    <source>
        <dbReference type="EMBL" id="MEW9491051.1"/>
    </source>
</evidence>
<protein>
    <submittedName>
        <fullName evidence="1">MFS transporter</fullName>
    </submittedName>
</protein>
<proteinExistence type="predicted"/>
<gene>
    <name evidence="1" type="ORF">TQ35_0002470</name>
</gene>
<organism evidence="1 2">
    <name type="scientific">Candidatus Aramenus sulfurataquae</name>
    <dbReference type="NCBI Taxonomy" id="1326980"/>
    <lineage>
        <taxon>Archaea</taxon>
        <taxon>Thermoproteota</taxon>
        <taxon>Thermoprotei</taxon>
        <taxon>Sulfolobales</taxon>
        <taxon>Sulfolobaceae</taxon>
        <taxon>Candidatus Aramenus</taxon>
    </lineage>
</organism>
<reference evidence="1" key="1">
    <citation type="submission" date="2024-07" db="EMBL/GenBank/DDBJ databases">
        <title>Metagenome and Metagenome-Assembled Genomes of Archaea from a hot spring from the geothermal field of Los Azufres, Mexico.</title>
        <authorList>
            <person name="Marin-Paredes R."/>
            <person name="Martinez-Romero E."/>
            <person name="Servin-Garciduenas L.E."/>
        </authorList>
    </citation>
    <scope>NUCLEOTIDE SEQUENCE</scope>
    <source>
        <strain evidence="1">AZ1-454</strain>
    </source>
</reference>
<comment type="caution">
    <text evidence="1">The sequence shown here is derived from an EMBL/GenBank/DDBJ whole genome shotgun (WGS) entry which is preliminary data.</text>
</comment>
<accession>A0ACC6TMU1</accession>
<dbReference type="Proteomes" id="UP000053480">
    <property type="component" value="Unassembled WGS sequence"/>
</dbReference>
<dbReference type="EMBL" id="JZWS03000002">
    <property type="protein sequence ID" value="MEW9491051.1"/>
    <property type="molecule type" value="Genomic_DNA"/>
</dbReference>